<sequence>MLLLERFGVLKKCARYLYGKSSSWLSNLSHTLEVHFTPNKTALALLCTFGILVSLLAGFLSKESSKISKTLYNLEHKSEDPHNLKSVVTETSWQYVEEIDAYPTIHLEAGPDKVVDPAKLHTTVTQRSIRGKSCLCVTEARPRPVTVVW</sequence>
<proteinExistence type="predicted"/>
<keyword evidence="1" id="KW-1133">Transmembrane helix</keyword>
<evidence type="ECO:0000313" key="2">
    <source>
        <dbReference type="EMBL" id="AHX11386.1"/>
    </source>
</evidence>
<keyword evidence="1" id="KW-0812">Transmembrane</keyword>
<keyword evidence="1" id="KW-0472">Membrane</keyword>
<feature type="transmembrane region" description="Helical" evidence="1">
    <location>
        <begin position="42"/>
        <end position="60"/>
    </location>
</feature>
<accession>X5H493</accession>
<protein>
    <submittedName>
        <fullName evidence="2">Uncharacterized protein</fullName>
    </submittedName>
</protein>
<gene>
    <name evidence="2" type="ORF">NHE_0441</name>
</gene>
<reference evidence="2 3" key="1">
    <citation type="submission" date="2014-03" db="EMBL/GenBank/DDBJ databases">
        <title>Sequencing and Comparison of Genomes and Transcriptome Profiles of Human Ehrlichiosis Agents.</title>
        <authorList>
            <person name="Lin M."/>
            <person name="Daugherty S.C."/>
            <person name="Nagaraj S."/>
            <person name="Cheng Z."/>
            <person name="Xiong Q."/>
            <person name="Lin F.-Y."/>
            <person name="Sengamalay N."/>
            <person name="Ott S."/>
            <person name="Godinez A."/>
            <person name="Tallon L.J."/>
            <person name="Sadzewicz L."/>
            <person name="Fraser C.M."/>
            <person name="Dunning Hotopp J.C."/>
            <person name="Rikihisa Y."/>
        </authorList>
    </citation>
    <scope>NUCLEOTIDE SEQUENCE [LARGE SCALE GENOMIC DNA]</scope>
    <source>
        <strain evidence="2 3">Oregon</strain>
    </source>
</reference>
<evidence type="ECO:0000256" key="1">
    <source>
        <dbReference type="SAM" id="Phobius"/>
    </source>
</evidence>
<evidence type="ECO:0000313" key="3">
    <source>
        <dbReference type="Proteomes" id="UP000023755"/>
    </source>
</evidence>
<dbReference type="AlphaFoldDB" id="X5H493"/>
<keyword evidence="3" id="KW-1185">Reference proteome</keyword>
<dbReference type="EMBL" id="CP007481">
    <property type="protein sequence ID" value="AHX11386.1"/>
    <property type="molecule type" value="Genomic_DNA"/>
</dbReference>
<name>X5H493_9RICK</name>
<dbReference type="Proteomes" id="UP000023755">
    <property type="component" value="Chromosome"/>
</dbReference>
<dbReference type="KEGG" id="nhm:NHE_0441"/>
<dbReference type="HOGENOM" id="CLU_1747687_0_0_5"/>
<organism evidence="2 3">
    <name type="scientific">Neorickettsia helminthoeca str. Oregon</name>
    <dbReference type="NCBI Taxonomy" id="1286528"/>
    <lineage>
        <taxon>Bacteria</taxon>
        <taxon>Pseudomonadati</taxon>
        <taxon>Pseudomonadota</taxon>
        <taxon>Alphaproteobacteria</taxon>
        <taxon>Rickettsiales</taxon>
        <taxon>Anaplasmataceae</taxon>
        <taxon>Neorickettsia</taxon>
    </lineage>
</organism>